<dbReference type="Pfam" id="PF25555">
    <property type="entry name" value="RAB3A-like_C"/>
    <property type="match status" value="1"/>
</dbReference>
<evidence type="ECO:0000256" key="1">
    <source>
        <dbReference type="ARBA" id="ARBA00023054"/>
    </source>
</evidence>
<dbReference type="Pfam" id="PF06428">
    <property type="entry name" value="Sec2p"/>
    <property type="match status" value="1"/>
</dbReference>
<comment type="caution">
    <text evidence="5">The sequence shown here is derived from an EMBL/GenBank/DDBJ whole genome shotgun (WGS) entry which is preliminary data.</text>
</comment>
<evidence type="ECO:0000259" key="4">
    <source>
        <dbReference type="Pfam" id="PF06428"/>
    </source>
</evidence>
<feature type="domain" description="GDP/GTP exchange factor Sec2 N-terminal" evidence="4">
    <location>
        <begin position="79"/>
        <end position="218"/>
    </location>
</feature>
<dbReference type="InterPro" id="IPR040351">
    <property type="entry name" value="RAB3IL/RAB3IP/Sec2"/>
</dbReference>
<dbReference type="GO" id="GO:0005085">
    <property type="term" value="F:guanyl-nucleotide exchange factor activity"/>
    <property type="evidence" value="ECO:0007669"/>
    <property type="project" value="InterPro"/>
</dbReference>
<reference evidence="5 6" key="1">
    <citation type="submission" date="2019-09" db="EMBL/GenBank/DDBJ databases">
        <title>Draft genome of the ectomycorrhizal ascomycete Sphaerosporella brunnea.</title>
        <authorList>
            <consortium name="DOE Joint Genome Institute"/>
            <person name="Benucci G.M."/>
            <person name="Marozzi G."/>
            <person name="Antonielli L."/>
            <person name="Sanchez S."/>
            <person name="Marco P."/>
            <person name="Wang X."/>
            <person name="Falini L.B."/>
            <person name="Barry K."/>
            <person name="Haridas S."/>
            <person name="Lipzen A."/>
            <person name="Labutti K."/>
            <person name="Grigoriev I.V."/>
            <person name="Murat C."/>
            <person name="Martin F."/>
            <person name="Albertini E."/>
            <person name="Donnini D."/>
            <person name="Bonito G."/>
        </authorList>
    </citation>
    <scope>NUCLEOTIDE SEQUENCE [LARGE SCALE GENOMIC DNA]</scope>
    <source>
        <strain evidence="5 6">Sb_GMNB300</strain>
    </source>
</reference>
<feature type="region of interest" description="Disordered" evidence="3">
    <location>
        <begin position="335"/>
        <end position="372"/>
    </location>
</feature>
<proteinExistence type="predicted"/>
<dbReference type="GO" id="GO:0070319">
    <property type="term" value="C:Golgi to plasma membrane transport vesicle"/>
    <property type="evidence" value="ECO:0007669"/>
    <property type="project" value="TreeGrafter"/>
</dbReference>
<name>A0A5J5FAN0_9PEZI</name>
<evidence type="ECO:0000256" key="2">
    <source>
        <dbReference type="SAM" id="Coils"/>
    </source>
</evidence>
<feature type="coiled-coil region" evidence="2">
    <location>
        <begin position="86"/>
        <end position="230"/>
    </location>
</feature>
<keyword evidence="6" id="KW-1185">Reference proteome</keyword>
<dbReference type="InterPro" id="IPR009449">
    <property type="entry name" value="Sec2_N"/>
</dbReference>
<feature type="compositionally biased region" description="Low complexity" evidence="3">
    <location>
        <begin position="355"/>
        <end position="370"/>
    </location>
</feature>
<dbReference type="AlphaFoldDB" id="A0A5J5FAN0"/>
<dbReference type="Proteomes" id="UP000326924">
    <property type="component" value="Unassembled WGS sequence"/>
</dbReference>
<dbReference type="GO" id="GO:0006887">
    <property type="term" value="P:exocytosis"/>
    <property type="evidence" value="ECO:0007669"/>
    <property type="project" value="TreeGrafter"/>
</dbReference>
<feature type="compositionally biased region" description="Basic and acidic residues" evidence="3">
    <location>
        <begin position="621"/>
        <end position="639"/>
    </location>
</feature>
<organism evidence="5 6">
    <name type="scientific">Sphaerosporella brunnea</name>
    <dbReference type="NCBI Taxonomy" id="1250544"/>
    <lineage>
        <taxon>Eukaryota</taxon>
        <taxon>Fungi</taxon>
        <taxon>Dikarya</taxon>
        <taxon>Ascomycota</taxon>
        <taxon>Pezizomycotina</taxon>
        <taxon>Pezizomycetes</taxon>
        <taxon>Pezizales</taxon>
        <taxon>Pyronemataceae</taxon>
        <taxon>Sphaerosporella</taxon>
    </lineage>
</organism>
<dbReference type="InParanoid" id="A0A5J5FAN0"/>
<feature type="region of interest" description="Disordered" evidence="3">
    <location>
        <begin position="562"/>
        <end position="690"/>
    </location>
</feature>
<dbReference type="GO" id="GO:0051286">
    <property type="term" value="C:cell tip"/>
    <property type="evidence" value="ECO:0007669"/>
    <property type="project" value="TreeGrafter"/>
</dbReference>
<dbReference type="SUPFAM" id="SSF144284">
    <property type="entry name" value="Sec2 N-terminal region"/>
    <property type="match status" value="1"/>
</dbReference>
<evidence type="ECO:0000313" key="5">
    <source>
        <dbReference type="EMBL" id="KAA8914674.1"/>
    </source>
</evidence>
<evidence type="ECO:0000313" key="6">
    <source>
        <dbReference type="Proteomes" id="UP000326924"/>
    </source>
</evidence>
<dbReference type="PANTHER" id="PTHR14430">
    <property type="entry name" value="RABIN3-RELATED"/>
    <property type="match status" value="1"/>
</dbReference>
<dbReference type="Gene3D" id="6.10.140.910">
    <property type="match status" value="1"/>
</dbReference>
<dbReference type="CDD" id="cd21044">
    <property type="entry name" value="Rab11BD_RAB3IP_like"/>
    <property type="match status" value="1"/>
</dbReference>
<accession>A0A5J5FAN0</accession>
<protein>
    <recommendedName>
        <fullName evidence="4">GDP/GTP exchange factor Sec2 N-terminal domain-containing protein</fullName>
    </recommendedName>
</protein>
<dbReference type="EMBL" id="VXIS01000004">
    <property type="protein sequence ID" value="KAA8914674.1"/>
    <property type="molecule type" value="Genomic_DNA"/>
</dbReference>
<gene>
    <name evidence="5" type="ORF">FN846DRAFT_926200</name>
</gene>
<keyword evidence="1 2" id="KW-0175">Coiled coil</keyword>
<evidence type="ECO:0000256" key="3">
    <source>
        <dbReference type="SAM" id="MobiDB-lite"/>
    </source>
</evidence>
<dbReference type="OrthoDB" id="1748564at2759"/>
<dbReference type="PANTHER" id="PTHR14430:SF0">
    <property type="entry name" value="SEC2P DOMAIN-CONTAINING PROTEIN"/>
    <property type="match status" value="1"/>
</dbReference>
<feature type="compositionally biased region" description="Polar residues" evidence="3">
    <location>
        <begin position="335"/>
        <end position="344"/>
    </location>
</feature>
<feature type="compositionally biased region" description="Basic and acidic residues" evidence="3">
    <location>
        <begin position="598"/>
        <end position="613"/>
    </location>
</feature>
<sequence>MSFSTRPLSLTSPGFSTLLAGGVSVGANADRPPLSKSASDSNLAESGGLNCNGADAGSNDLNREVATLSNKLISAINHQTKLDDSLAATKHELELSKARIRQLEATAKEHADMMAKGLLVEKKTVETETKKLMTKLKEESKQRAQADKDKKHIEQELENLTTALFDEANKMVSAARKERDAVDRKNEQLRAQLADTEQLLASHQQQLAELKQVMQQMNKEREENEAAMSSPGVPQTPLLRNRHSKESVFESLHLVPNSMNVKDMVPCPPTSLTNLVHPVLRHDVAAFKEFCEVLYTPPKPADVIKQPSHVSRLSGGSFSSLQSMGMGMGLTMPSPNQGGSTLGSSLFGYKRRTDSGSTTHSPSGSTSSSSEWQANLNALKETKFFKRAMVEDIEPTLRLDLAPGLSWLARRNVMSAITEGTLVIDPMPTAPSVSMFACSLCGESKADQEHARTHRMRINENPNAQRYPLCQYCTNRLRTVGDFMAFLRTLKEGLWKCESEGDRQHAWEESVKLRERCFWARIGGGVIPAFIRGESRRNSLNNQTETPPRTPVLAGMMEEQKLNIPKKRNSQQNPYLTPERQMAKPSTVPSPLQLPKRVVPDDKSEVISVKAEEPVQEPEATVEKSEPEPEIVEKVEDPRPATLVEEPAAEISLPESPEATRQPPVPASTATEIPTKTKEALPSPTIPGGW</sequence>